<dbReference type="GO" id="GO:0016757">
    <property type="term" value="F:glycosyltransferase activity"/>
    <property type="evidence" value="ECO:0007669"/>
    <property type="project" value="UniProtKB-KW"/>
</dbReference>
<evidence type="ECO:0000259" key="3">
    <source>
        <dbReference type="Pfam" id="PF00535"/>
    </source>
</evidence>
<dbReference type="PANTHER" id="PTHR10859">
    <property type="entry name" value="GLYCOSYL TRANSFERASE"/>
    <property type="match status" value="1"/>
</dbReference>
<gene>
    <name evidence="4" type="ORF">AB0K40_41545</name>
</gene>
<accession>A0ABV3HHK8</accession>
<name>A0ABV3HHK8_9ACTN</name>
<keyword evidence="2" id="KW-1133">Transmembrane helix</keyword>
<keyword evidence="2" id="KW-0472">Membrane</keyword>
<evidence type="ECO:0000256" key="2">
    <source>
        <dbReference type="SAM" id="Phobius"/>
    </source>
</evidence>
<feature type="domain" description="Glycosyltransferase 2-like" evidence="3">
    <location>
        <begin position="25"/>
        <end position="188"/>
    </location>
</feature>
<keyword evidence="4" id="KW-0328">Glycosyltransferase</keyword>
<dbReference type="InterPro" id="IPR029044">
    <property type="entry name" value="Nucleotide-diphossugar_trans"/>
</dbReference>
<evidence type="ECO:0000313" key="5">
    <source>
        <dbReference type="Proteomes" id="UP001552427"/>
    </source>
</evidence>
<organism evidence="4 5">
    <name type="scientific">Nonomuraea bangladeshensis</name>
    <dbReference type="NCBI Taxonomy" id="404385"/>
    <lineage>
        <taxon>Bacteria</taxon>
        <taxon>Bacillati</taxon>
        <taxon>Actinomycetota</taxon>
        <taxon>Actinomycetes</taxon>
        <taxon>Streptosporangiales</taxon>
        <taxon>Streptosporangiaceae</taxon>
        <taxon>Nonomuraea</taxon>
    </lineage>
</organism>
<dbReference type="EMBL" id="JBFARM010000016">
    <property type="protein sequence ID" value="MEV4292029.1"/>
    <property type="molecule type" value="Genomic_DNA"/>
</dbReference>
<dbReference type="PANTHER" id="PTHR10859:SF91">
    <property type="entry name" value="DOLICHYL-PHOSPHATE BETA-GLUCOSYLTRANSFERASE"/>
    <property type="match status" value="1"/>
</dbReference>
<dbReference type="InterPro" id="IPR001173">
    <property type="entry name" value="Glyco_trans_2-like"/>
</dbReference>
<keyword evidence="4" id="KW-0808">Transferase</keyword>
<reference evidence="4 5" key="1">
    <citation type="submission" date="2024-06" db="EMBL/GenBank/DDBJ databases">
        <title>The Natural Products Discovery Center: Release of the First 8490 Sequenced Strains for Exploring Actinobacteria Biosynthetic Diversity.</title>
        <authorList>
            <person name="Kalkreuter E."/>
            <person name="Kautsar S.A."/>
            <person name="Yang D."/>
            <person name="Bader C.D."/>
            <person name="Teijaro C.N."/>
            <person name="Fluegel L."/>
            <person name="Davis C.M."/>
            <person name="Simpson J.R."/>
            <person name="Lauterbach L."/>
            <person name="Steele A.D."/>
            <person name="Gui C."/>
            <person name="Meng S."/>
            <person name="Li G."/>
            <person name="Viehrig K."/>
            <person name="Ye F."/>
            <person name="Su P."/>
            <person name="Kiefer A.F."/>
            <person name="Nichols A."/>
            <person name="Cepeda A.J."/>
            <person name="Yan W."/>
            <person name="Fan B."/>
            <person name="Jiang Y."/>
            <person name="Adhikari A."/>
            <person name="Zheng C.-J."/>
            <person name="Schuster L."/>
            <person name="Cowan T.M."/>
            <person name="Smanski M.J."/>
            <person name="Chevrette M.G."/>
            <person name="De Carvalho L.P.S."/>
            <person name="Shen B."/>
        </authorList>
    </citation>
    <scope>NUCLEOTIDE SEQUENCE [LARGE SCALE GENOMIC DNA]</scope>
    <source>
        <strain evidence="4 5">NPDC049574</strain>
    </source>
</reference>
<dbReference type="EC" id="2.4.-.-" evidence="4"/>
<keyword evidence="5" id="KW-1185">Reference proteome</keyword>
<feature type="transmembrane region" description="Helical" evidence="2">
    <location>
        <begin position="342"/>
        <end position="363"/>
    </location>
</feature>
<feature type="transmembrane region" description="Helical" evidence="2">
    <location>
        <begin position="369"/>
        <end position="387"/>
    </location>
</feature>
<evidence type="ECO:0000256" key="1">
    <source>
        <dbReference type="SAM" id="MobiDB-lite"/>
    </source>
</evidence>
<proteinExistence type="predicted"/>
<feature type="transmembrane region" description="Helical" evidence="2">
    <location>
        <begin position="416"/>
        <end position="436"/>
    </location>
</feature>
<dbReference type="Proteomes" id="UP001552427">
    <property type="component" value="Unassembled WGS sequence"/>
</dbReference>
<evidence type="ECO:0000313" key="4">
    <source>
        <dbReference type="EMBL" id="MEV4292029.1"/>
    </source>
</evidence>
<sequence>MDTRAAMQPTFRVLDAAARPASVDIVIPVLNEERALPGCVRTLVAFLDGGFPLPWRITIVDNGSTDATWPVATALAGEYDRVHARRIDVRGRGAALRAAWRESQADIVAYMDVDLSTDLGALFPLVAAVASGHSEIAIGTRLGRGARIRRSVRREVISRGYNALLRHGFRAGFSDAQCGFKAARARVVRPLMDKVEDDGWFFDTELLLLAEHNGLRVHEVPVDWVEDLDSRVQLVRTAVDDLRGLARVAWAMAAGRARVPVVRPELVPCHPDALPASPRRARSRGERSRGGRLQGGRPQGGRSRAGRPQGERSRAGRPEGERSRAGRPRGGWSRGGWPPGGVFAGSVHVLFSAVLYAMVYWPMRDFQEPATAATCALVLAGTAGAVLSFRTALFFAVNLALTVALLHTLPPQAGRMAEVGVVVAAYCLLMVIRAATSPLTRN</sequence>
<protein>
    <submittedName>
        <fullName evidence="4">Glycosyltransferase</fullName>
        <ecNumber evidence="4">2.4.-.-</ecNumber>
    </submittedName>
</protein>
<keyword evidence="2" id="KW-0812">Transmembrane</keyword>
<dbReference type="Gene3D" id="3.90.550.10">
    <property type="entry name" value="Spore Coat Polysaccharide Biosynthesis Protein SpsA, Chain A"/>
    <property type="match status" value="1"/>
</dbReference>
<dbReference type="SUPFAM" id="SSF53448">
    <property type="entry name" value="Nucleotide-diphospho-sugar transferases"/>
    <property type="match status" value="1"/>
</dbReference>
<feature type="region of interest" description="Disordered" evidence="1">
    <location>
        <begin position="268"/>
        <end position="333"/>
    </location>
</feature>
<feature type="compositionally biased region" description="Basic and acidic residues" evidence="1">
    <location>
        <begin position="309"/>
        <end position="324"/>
    </location>
</feature>
<comment type="caution">
    <text evidence="4">The sequence shown here is derived from an EMBL/GenBank/DDBJ whole genome shotgun (WGS) entry which is preliminary data.</text>
</comment>
<dbReference type="Pfam" id="PF00535">
    <property type="entry name" value="Glycos_transf_2"/>
    <property type="match status" value="1"/>
</dbReference>
<dbReference type="RefSeq" id="WP_364461457.1">
    <property type="nucleotide sequence ID" value="NZ_JBFARM010000016.1"/>
</dbReference>